<organism evidence="2 3">
    <name type="scientific">Rubrivivax albus</name>
    <dbReference type="NCBI Taxonomy" id="2499835"/>
    <lineage>
        <taxon>Bacteria</taxon>
        <taxon>Pseudomonadati</taxon>
        <taxon>Pseudomonadota</taxon>
        <taxon>Betaproteobacteria</taxon>
        <taxon>Burkholderiales</taxon>
        <taxon>Sphaerotilaceae</taxon>
        <taxon>Rubrivivax</taxon>
    </lineage>
</organism>
<protein>
    <submittedName>
        <fullName evidence="2">Phosphotransferase family protein</fullName>
    </submittedName>
</protein>
<keyword evidence="2" id="KW-0808">Transferase</keyword>
<sequence>MRDHVDGCGGPLTVRKFDGGQSNPTYLLQTPTRRYVLRAKPAPAARLLPTAHAIEREFRVMQALAPTEVPVPRVHALCEDEAVIGRAFYIMAHVEGRVFWDQTLTDLPAPQRAAVYDEMNRVLASLHRLDAVGLGLQDFGRPERYVARQVERWSGQYRATTTEEIVAMDRLMDWLPAHLPESAHSTQAEAIVHGDYRLDNLIFHPSEPRVVALLDWELSTRGHALADFSYHCMAWHIPHAEGRGLLGLDPLTEGIPSEAAYVQAYARRMAWDADAIRHDWSYYLAYNLFRVASILQGVAHRARQGTASNTRATAAAARVRPLAELGWRHAQAHRE</sequence>
<keyword evidence="3" id="KW-1185">Reference proteome</keyword>
<name>A0A437K2J1_9BURK</name>
<evidence type="ECO:0000259" key="1">
    <source>
        <dbReference type="Pfam" id="PF01636"/>
    </source>
</evidence>
<dbReference type="Gene3D" id="3.90.1200.10">
    <property type="match status" value="1"/>
</dbReference>
<reference evidence="2 3" key="1">
    <citation type="submission" date="2019-01" db="EMBL/GenBank/DDBJ databases">
        <authorList>
            <person name="Chen W.-M."/>
        </authorList>
    </citation>
    <scope>NUCLEOTIDE SEQUENCE [LARGE SCALE GENOMIC DNA]</scope>
    <source>
        <strain evidence="2 3">ICH-3</strain>
    </source>
</reference>
<feature type="domain" description="Aminoglycoside phosphotransferase" evidence="1">
    <location>
        <begin position="13"/>
        <end position="238"/>
    </location>
</feature>
<dbReference type="InterPro" id="IPR052898">
    <property type="entry name" value="ACAD10-like"/>
</dbReference>
<dbReference type="Gene3D" id="3.30.200.20">
    <property type="entry name" value="Phosphorylase Kinase, domain 1"/>
    <property type="match status" value="1"/>
</dbReference>
<dbReference type="OrthoDB" id="3806873at2"/>
<evidence type="ECO:0000313" key="3">
    <source>
        <dbReference type="Proteomes" id="UP000288178"/>
    </source>
</evidence>
<dbReference type="Pfam" id="PF01636">
    <property type="entry name" value="APH"/>
    <property type="match status" value="1"/>
</dbReference>
<dbReference type="CDD" id="cd05154">
    <property type="entry name" value="ACAD10_11_N-like"/>
    <property type="match status" value="1"/>
</dbReference>
<evidence type="ECO:0000313" key="2">
    <source>
        <dbReference type="EMBL" id="RVT54532.1"/>
    </source>
</evidence>
<dbReference type="EMBL" id="SACT01000001">
    <property type="protein sequence ID" value="RVT54532.1"/>
    <property type="molecule type" value="Genomic_DNA"/>
</dbReference>
<dbReference type="SUPFAM" id="SSF56112">
    <property type="entry name" value="Protein kinase-like (PK-like)"/>
    <property type="match status" value="1"/>
</dbReference>
<dbReference type="GO" id="GO:0016740">
    <property type="term" value="F:transferase activity"/>
    <property type="evidence" value="ECO:0007669"/>
    <property type="project" value="UniProtKB-KW"/>
</dbReference>
<dbReference type="PANTHER" id="PTHR47829">
    <property type="entry name" value="HYDROLASE, PUTATIVE (AFU_ORTHOLOGUE AFUA_1G12880)-RELATED"/>
    <property type="match status" value="1"/>
</dbReference>
<dbReference type="AlphaFoldDB" id="A0A437K2J1"/>
<dbReference type="InterPro" id="IPR041726">
    <property type="entry name" value="ACAD10_11_N"/>
</dbReference>
<dbReference type="PANTHER" id="PTHR47829:SF3">
    <property type="entry name" value="AMINOGLYCOSIDE PHOSPHOTRANSFERASE DOMAIN-CONTAINING PROTEIN"/>
    <property type="match status" value="1"/>
</dbReference>
<accession>A0A437K2J1</accession>
<dbReference type="Proteomes" id="UP000288178">
    <property type="component" value="Unassembled WGS sequence"/>
</dbReference>
<dbReference type="InterPro" id="IPR011009">
    <property type="entry name" value="Kinase-like_dom_sf"/>
</dbReference>
<dbReference type="InterPro" id="IPR002575">
    <property type="entry name" value="Aminoglycoside_PTrfase"/>
</dbReference>
<gene>
    <name evidence="2" type="ORF">ENE75_06070</name>
</gene>
<proteinExistence type="predicted"/>
<comment type="caution">
    <text evidence="2">The sequence shown here is derived from an EMBL/GenBank/DDBJ whole genome shotgun (WGS) entry which is preliminary data.</text>
</comment>